<proteinExistence type="inferred from homology"/>
<evidence type="ECO:0000313" key="3">
    <source>
        <dbReference type="EMBL" id="KAK9292997.1"/>
    </source>
</evidence>
<keyword evidence="4" id="KW-1185">Reference proteome</keyword>
<dbReference type="SUPFAM" id="SSF74788">
    <property type="entry name" value="Cullin repeat-like"/>
    <property type="match status" value="1"/>
</dbReference>
<evidence type="ECO:0000259" key="2">
    <source>
        <dbReference type="Pfam" id="PF00888"/>
    </source>
</evidence>
<evidence type="ECO:0000256" key="1">
    <source>
        <dbReference type="ARBA" id="ARBA00006019"/>
    </source>
</evidence>
<sequence length="317" mass="36981">MKKVIMFDEGFNIMEEGITKAKNILSGYPIKTLFTSEEFMKYYNCVYCMCSQRPPHEYSKQLYERYKRALEESIVSMVLPSLMDKHDAPLLIELKQMWGNYKAMAKCLSGFFLYLDRHFISTYKLASLNDVSVHCFRDLVCNKLYGNFCDAALSLINQERNGKQIDCDLLKNLLTFFVEIGEHENKYYEYFEQVMLADTADYYSRLSSEQLSHDSSADYILKVDWCLNQEKIRASQYLCWTTLEKLLQVVRWQLMNQTASKLIEKQKSESHDPAICQQELVDGEMLVYVIIHQATISSKYAVNLSSDDWSCCLNMPA</sequence>
<feature type="domain" description="Cullin N-terminal" evidence="2">
    <location>
        <begin position="34"/>
        <end position="266"/>
    </location>
</feature>
<dbReference type="GO" id="GO:0031625">
    <property type="term" value="F:ubiquitin protein ligase binding"/>
    <property type="evidence" value="ECO:0007669"/>
    <property type="project" value="InterPro"/>
</dbReference>
<name>A0AAP0SDG8_LIQFO</name>
<reference evidence="3 4" key="1">
    <citation type="journal article" date="2024" name="Plant J.">
        <title>Genome sequences and population genomics reveal climatic adaptation and genomic divergence between two closely related sweetgum species.</title>
        <authorList>
            <person name="Xu W.Q."/>
            <person name="Ren C.Q."/>
            <person name="Zhang X.Y."/>
            <person name="Comes H.P."/>
            <person name="Liu X.H."/>
            <person name="Li Y.G."/>
            <person name="Kettle C.J."/>
            <person name="Jalonen R."/>
            <person name="Gaisberger H."/>
            <person name="Ma Y.Z."/>
            <person name="Qiu Y.X."/>
        </authorList>
    </citation>
    <scope>NUCLEOTIDE SEQUENCE [LARGE SCALE GENOMIC DNA]</scope>
    <source>
        <strain evidence="3">Hangzhou</strain>
    </source>
</reference>
<protein>
    <recommendedName>
        <fullName evidence="2">Cullin N-terminal domain-containing protein</fullName>
    </recommendedName>
</protein>
<comment type="similarity">
    <text evidence="1">Belongs to the cullin family.</text>
</comment>
<organism evidence="3 4">
    <name type="scientific">Liquidambar formosana</name>
    <name type="common">Formosan gum</name>
    <dbReference type="NCBI Taxonomy" id="63359"/>
    <lineage>
        <taxon>Eukaryota</taxon>
        <taxon>Viridiplantae</taxon>
        <taxon>Streptophyta</taxon>
        <taxon>Embryophyta</taxon>
        <taxon>Tracheophyta</taxon>
        <taxon>Spermatophyta</taxon>
        <taxon>Magnoliopsida</taxon>
        <taxon>eudicotyledons</taxon>
        <taxon>Gunneridae</taxon>
        <taxon>Pentapetalae</taxon>
        <taxon>Saxifragales</taxon>
        <taxon>Altingiaceae</taxon>
        <taxon>Liquidambar</taxon>
    </lineage>
</organism>
<dbReference type="Gene3D" id="1.20.1310.10">
    <property type="entry name" value="Cullin Repeats"/>
    <property type="match status" value="2"/>
</dbReference>
<comment type="caution">
    <text evidence="3">The sequence shown here is derived from an EMBL/GenBank/DDBJ whole genome shotgun (WGS) entry which is preliminary data.</text>
</comment>
<evidence type="ECO:0000313" key="4">
    <source>
        <dbReference type="Proteomes" id="UP001415857"/>
    </source>
</evidence>
<accession>A0AAP0SDG8</accession>
<dbReference type="GO" id="GO:0006511">
    <property type="term" value="P:ubiquitin-dependent protein catabolic process"/>
    <property type="evidence" value="ECO:0007669"/>
    <property type="project" value="InterPro"/>
</dbReference>
<dbReference type="InterPro" id="IPR045093">
    <property type="entry name" value="Cullin"/>
</dbReference>
<dbReference type="AlphaFoldDB" id="A0AAP0SDG8"/>
<dbReference type="Proteomes" id="UP001415857">
    <property type="component" value="Unassembled WGS sequence"/>
</dbReference>
<dbReference type="InterPro" id="IPR016159">
    <property type="entry name" value="Cullin_repeat-like_dom_sf"/>
</dbReference>
<gene>
    <name evidence="3" type="ORF">L1049_020980</name>
</gene>
<dbReference type="InterPro" id="IPR001373">
    <property type="entry name" value="Cullin_N"/>
</dbReference>
<dbReference type="Pfam" id="PF00888">
    <property type="entry name" value="Cullin"/>
    <property type="match status" value="1"/>
</dbReference>
<dbReference type="EMBL" id="JBBPBK010000001">
    <property type="protein sequence ID" value="KAK9292997.1"/>
    <property type="molecule type" value="Genomic_DNA"/>
</dbReference>
<dbReference type="PANTHER" id="PTHR11932">
    <property type="entry name" value="CULLIN"/>
    <property type="match status" value="1"/>
</dbReference>